<feature type="compositionally biased region" description="Low complexity" evidence="1">
    <location>
        <begin position="106"/>
        <end position="121"/>
    </location>
</feature>
<dbReference type="Proteomes" id="UP000005387">
    <property type="component" value="Unassembled WGS sequence"/>
</dbReference>
<sequence length="328" mass="36351">MCQFANYACYSGATFAQRARLYRHRRQNGACEIKVKKQAYSVVLIAALLLAAGWFAMEDGFGRGDAPDGQALEREPEQAPEPKREYVKERVQEHMQASHQDGGAGQAEAEAEQQTEAKQQASPVPLAFKSMASGVEKIQPLRSLAKSDIIRTIAYGAYTFVVFSLPEAADSMERWIGLKHDNIVYRIGTIGGEAYESQIEVGSIELFGQSYIRLTGYCGASCAVEHYIEVKDGMPVPLLFLNAHAPARAADWNGDGVNELIYEEGMPLDVVLIQRREGKLVYASVGQALHATQGVSYEDGERRFVLYNGQGERHYRITDEEHPTLVPE</sequence>
<gene>
    <name evidence="3" type="ORF">PaecuDRAFT_2880</name>
</gene>
<keyword evidence="2" id="KW-0472">Membrane</keyword>
<keyword evidence="2" id="KW-1133">Transmembrane helix</keyword>
<evidence type="ECO:0000313" key="4">
    <source>
        <dbReference type="Proteomes" id="UP000005387"/>
    </source>
</evidence>
<accession>E0IAP0</accession>
<dbReference type="EMBL" id="AEDD01000007">
    <property type="protein sequence ID" value="EFM10444.1"/>
    <property type="molecule type" value="Genomic_DNA"/>
</dbReference>
<dbReference type="STRING" id="717606.PaecuDRAFT_2880"/>
<reference evidence="3 4" key="1">
    <citation type="submission" date="2010-07" db="EMBL/GenBank/DDBJ databases">
        <title>The draft genome of Paenibacillus curdlanolyticus YK9.</title>
        <authorList>
            <consortium name="US DOE Joint Genome Institute (JGI-PGF)"/>
            <person name="Lucas S."/>
            <person name="Copeland A."/>
            <person name="Lapidus A."/>
            <person name="Cheng J.-F."/>
            <person name="Bruce D."/>
            <person name="Goodwin L."/>
            <person name="Pitluck S."/>
            <person name="Land M.L."/>
            <person name="Hauser L."/>
            <person name="Chang Y.-J."/>
            <person name="Jeffries C."/>
            <person name="Anderson I.J."/>
            <person name="Johnson E."/>
            <person name="Loganathan U."/>
            <person name="Mulhopadhyay B."/>
            <person name="Kyrpides N."/>
            <person name="Woyke T.J."/>
        </authorList>
    </citation>
    <scope>NUCLEOTIDE SEQUENCE [LARGE SCALE GENOMIC DNA]</scope>
    <source>
        <strain evidence="3 4">YK9</strain>
    </source>
</reference>
<feature type="transmembrane region" description="Helical" evidence="2">
    <location>
        <begin position="39"/>
        <end position="57"/>
    </location>
</feature>
<dbReference type="AlphaFoldDB" id="E0IAP0"/>
<feature type="compositionally biased region" description="Basic and acidic residues" evidence="1">
    <location>
        <begin position="66"/>
        <end position="93"/>
    </location>
</feature>
<evidence type="ECO:0000256" key="2">
    <source>
        <dbReference type="SAM" id="Phobius"/>
    </source>
</evidence>
<keyword evidence="2" id="KW-0812">Transmembrane</keyword>
<organism evidence="3 4">
    <name type="scientific">Paenibacillus curdlanolyticus YK9</name>
    <dbReference type="NCBI Taxonomy" id="717606"/>
    <lineage>
        <taxon>Bacteria</taxon>
        <taxon>Bacillati</taxon>
        <taxon>Bacillota</taxon>
        <taxon>Bacilli</taxon>
        <taxon>Bacillales</taxon>
        <taxon>Paenibacillaceae</taxon>
        <taxon>Paenibacillus</taxon>
    </lineage>
</organism>
<feature type="region of interest" description="Disordered" evidence="1">
    <location>
        <begin position="66"/>
        <end position="122"/>
    </location>
</feature>
<name>E0IAP0_9BACL</name>
<keyword evidence="4" id="KW-1185">Reference proteome</keyword>
<proteinExistence type="predicted"/>
<protein>
    <submittedName>
        <fullName evidence="3">Uncharacterized protein</fullName>
    </submittedName>
</protein>
<dbReference type="eggNOG" id="ENOG503393Z">
    <property type="taxonomic scope" value="Bacteria"/>
</dbReference>
<evidence type="ECO:0000313" key="3">
    <source>
        <dbReference type="EMBL" id="EFM10444.1"/>
    </source>
</evidence>
<evidence type="ECO:0000256" key="1">
    <source>
        <dbReference type="SAM" id="MobiDB-lite"/>
    </source>
</evidence>